<keyword evidence="1" id="KW-0863">Zinc-finger</keyword>
<feature type="compositionally biased region" description="Low complexity" evidence="2">
    <location>
        <begin position="305"/>
        <end position="316"/>
    </location>
</feature>
<name>A0A0B7FEY0_THACB</name>
<dbReference type="OrthoDB" id="2152896at2759"/>
<dbReference type="PROSITE" id="PS50157">
    <property type="entry name" value="ZINC_FINGER_C2H2_2"/>
    <property type="match status" value="1"/>
</dbReference>
<dbReference type="Proteomes" id="UP000059188">
    <property type="component" value="Unassembled WGS sequence"/>
</dbReference>
<feature type="compositionally biased region" description="Acidic residues" evidence="2">
    <location>
        <begin position="487"/>
        <end position="501"/>
    </location>
</feature>
<keyword evidence="1" id="KW-0862">Zinc</keyword>
<dbReference type="AlphaFoldDB" id="A0A0B7FEY0"/>
<dbReference type="InterPro" id="IPR013087">
    <property type="entry name" value="Znf_C2H2_type"/>
</dbReference>
<feature type="region of interest" description="Disordered" evidence="2">
    <location>
        <begin position="471"/>
        <end position="528"/>
    </location>
</feature>
<dbReference type="GO" id="GO:0008270">
    <property type="term" value="F:zinc ion binding"/>
    <property type="evidence" value="ECO:0007669"/>
    <property type="project" value="UniProtKB-KW"/>
</dbReference>
<evidence type="ECO:0000259" key="3">
    <source>
        <dbReference type="PROSITE" id="PS50157"/>
    </source>
</evidence>
<organism evidence="4 5">
    <name type="scientific">Thanatephorus cucumeris (strain AG1-IB / isolate 7/3/14)</name>
    <name type="common">Lettuce bottom rot fungus</name>
    <name type="synonym">Rhizoctonia solani</name>
    <dbReference type="NCBI Taxonomy" id="1108050"/>
    <lineage>
        <taxon>Eukaryota</taxon>
        <taxon>Fungi</taxon>
        <taxon>Dikarya</taxon>
        <taxon>Basidiomycota</taxon>
        <taxon>Agaricomycotina</taxon>
        <taxon>Agaricomycetes</taxon>
        <taxon>Cantharellales</taxon>
        <taxon>Ceratobasidiaceae</taxon>
        <taxon>Rhizoctonia</taxon>
        <taxon>Rhizoctonia solani AG-1</taxon>
    </lineage>
</organism>
<reference evidence="4 5" key="1">
    <citation type="submission" date="2014-11" db="EMBL/GenBank/DDBJ databases">
        <authorList>
            <person name="Wibberg Daniel"/>
        </authorList>
    </citation>
    <scope>NUCLEOTIDE SEQUENCE [LARGE SCALE GENOMIC DNA]</scope>
    <source>
        <strain evidence="4">Rhizoctonia solani AG1-IB 7/3/14</strain>
    </source>
</reference>
<dbReference type="EMBL" id="LN679117">
    <property type="protein sequence ID" value="CEL54763.1"/>
    <property type="molecule type" value="Genomic_DNA"/>
</dbReference>
<sequence length="617" mass="66673">MFLTGMFLWPLFRSRLSNPRIKKMAMRTLVAAFAALTTSTINIAVLTIMHGQQLGWVCLGSCGTDVTVNALVLFWVTDNISQGGSDNTPGTHCPTAGPGAPVVSNQSLTDEEGIKHPAHIGQDHMSTVIRRSEPVVFGRSSGRRSKGFMDKVRNVLRSKNDGEDDDRRHQMSVQVTITTEQQGDIMMNDVKYGPRSESVNESIGTSRVDLEKGEIDEEGRRETDTTVLVRFFLLAITRAIIRIYTRLWRQYPRDLPRNMATNHIPVPATQAALSLLSLSSGLSSTPPPSQSAPTSAPTLGRFVHTPRSSASVVRPSPVAPSPTPTPSAGRRRPTSTTLSKRRTSDATRGDSVAPGSSTDSPALEANGGKAKKGTIFKCETCSKVYRHPNCLVKHRWEHSPHWREASKFLLSKHQQVQMLEAAAILSHISPAKNGMGTSLPEDRSLWPAYLSGGLLPMPTGTSAPIVPAAPSATAYREREASVTTSVVEDDEDIGESSDGQEDSGYGSSSAALAVPGRPQPQPHQTYGVATSIGGHEYTLSSSHSGCDAGAHLGSMAYQFSMGRSLSASSFGLSSLRGRDEEDEDETEGTIDDHNHTHTNGNGRKWDEDESMAMDMDL</sequence>
<feature type="domain" description="C2H2-type" evidence="3">
    <location>
        <begin position="376"/>
        <end position="399"/>
    </location>
</feature>
<dbReference type="PROSITE" id="PS00028">
    <property type="entry name" value="ZINC_FINGER_C2H2_1"/>
    <property type="match status" value="1"/>
</dbReference>
<gene>
    <name evidence="4" type="ORF">RSOLAG1IB_07297</name>
</gene>
<proteinExistence type="predicted"/>
<feature type="region of interest" description="Disordered" evidence="2">
    <location>
        <begin position="572"/>
        <end position="617"/>
    </location>
</feature>
<evidence type="ECO:0000313" key="4">
    <source>
        <dbReference type="EMBL" id="CEL54763.1"/>
    </source>
</evidence>
<keyword evidence="5" id="KW-1185">Reference proteome</keyword>
<evidence type="ECO:0000256" key="2">
    <source>
        <dbReference type="SAM" id="MobiDB-lite"/>
    </source>
</evidence>
<feature type="region of interest" description="Disordered" evidence="2">
    <location>
        <begin position="279"/>
        <end position="369"/>
    </location>
</feature>
<feature type="compositionally biased region" description="Acidic residues" evidence="2">
    <location>
        <begin position="607"/>
        <end position="617"/>
    </location>
</feature>
<feature type="compositionally biased region" description="Acidic residues" evidence="2">
    <location>
        <begin position="580"/>
        <end position="589"/>
    </location>
</feature>
<evidence type="ECO:0000313" key="5">
    <source>
        <dbReference type="Proteomes" id="UP000059188"/>
    </source>
</evidence>
<keyword evidence="1" id="KW-0479">Metal-binding</keyword>
<accession>A0A0B7FEY0</accession>
<dbReference type="PANTHER" id="PTHR38848">
    <property type="entry name" value="G-PROTEIN COUPLED RECEPTORS FAMILY 3 PROFILE DOMAIN-CONTAINING PROTEIN"/>
    <property type="match status" value="1"/>
</dbReference>
<protein>
    <recommendedName>
        <fullName evidence="3">C2H2-type domain-containing protein</fullName>
    </recommendedName>
</protein>
<evidence type="ECO:0000256" key="1">
    <source>
        <dbReference type="PROSITE-ProRule" id="PRU00042"/>
    </source>
</evidence>
<dbReference type="PANTHER" id="PTHR38848:SF3">
    <property type="entry name" value="G-PROTEIN COUPLED RECEPTORS FAMILY 3 PROFILE DOMAIN-CONTAINING PROTEIN"/>
    <property type="match status" value="1"/>
</dbReference>